<keyword evidence="1" id="KW-1133">Transmembrane helix</keyword>
<proteinExistence type="predicted"/>
<feature type="transmembrane region" description="Helical" evidence="1">
    <location>
        <begin position="149"/>
        <end position="168"/>
    </location>
</feature>
<protein>
    <submittedName>
        <fullName evidence="2">Putative ABC transport system membrane protein</fullName>
    </submittedName>
</protein>
<dbReference type="EMBL" id="RHPJ01000003">
    <property type="protein sequence ID" value="TGO04467.1"/>
    <property type="molecule type" value="Genomic_DNA"/>
</dbReference>
<feature type="transmembrane region" description="Helical" evidence="1">
    <location>
        <begin position="248"/>
        <end position="266"/>
    </location>
</feature>
<evidence type="ECO:0000256" key="1">
    <source>
        <dbReference type="SAM" id="Phobius"/>
    </source>
</evidence>
<keyword evidence="1" id="KW-0472">Membrane</keyword>
<keyword evidence="3" id="KW-1185">Reference proteome</keyword>
<dbReference type="Pfam" id="PF12730">
    <property type="entry name" value="ABC2_membrane_4"/>
    <property type="match status" value="1"/>
</dbReference>
<keyword evidence="1" id="KW-0812">Transmembrane</keyword>
<reference evidence="2 3" key="1">
    <citation type="submission" date="2018-11" db="EMBL/GenBank/DDBJ databases">
        <title>Complete genome sequencing of the Actinobacteria Serinibacter sp. K3-2.</title>
        <authorList>
            <person name="Rakitin A.L."/>
            <person name="Beletsky A.V."/>
            <person name="Mardanov A.V."/>
            <person name="Ravin N.V."/>
            <person name="Gromova A.S."/>
            <person name="Filippova S.N."/>
            <person name="Gal'Chenko V.F."/>
        </authorList>
    </citation>
    <scope>NUCLEOTIDE SEQUENCE [LARGE SCALE GENOMIC DNA]</scope>
    <source>
        <strain evidence="2 3">K3-2</strain>
    </source>
</reference>
<dbReference type="Proteomes" id="UP000297318">
    <property type="component" value="Unassembled WGS sequence"/>
</dbReference>
<dbReference type="AlphaFoldDB" id="A0A4Z1E3Y8"/>
<name>A0A4Z1E3Y8_9MICO</name>
<gene>
    <name evidence="2" type="ORF">SERN_2060</name>
</gene>
<feature type="transmembrane region" description="Helical" evidence="1">
    <location>
        <begin position="111"/>
        <end position="137"/>
    </location>
</feature>
<feature type="transmembrane region" description="Helical" evidence="1">
    <location>
        <begin position="64"/>
        <end position="84"/>
    </location>
</feature>
<feature type="transmembrane region" description="Helical" evidence="1">
    <location>
        <begin position="21"/>
        <end position="44"/>
    </location>
</feature>
<organism evidence="2 3">
    <name type="scientific">Serinibacter arcticus</name>
    <dbReference type="NCBI Taxonomy" id="1655435"/>
    <lineage>
        <taxon>Bacteria</taxon>
        <taxon>Bacillati</taxon>
        <taxon>Actinomycetota</taxon>
        <taxon>Actinomycetes</taxon>
        <taxon>Micrococcales</taxon>
        <taxon>Beutenbergiaceae</taxon>
        <taxon>Serinibacter</taxon>
    </lineage>
</organism>
<evidence type="ECO:0000313" key="2">
    <source>
        <dbReference type="EMBL" id="TGO04467.1"/>
    </source>
</evidence>
<dbReference type="OrthoDB" id="5244396at2"/>
<comment type="caution">
    <text evidence="2">The sequence shown here is derived from an EMBL/GenBank/DDBJ whole genome shotgun (WGS) entry which is preliminary data.</text>
</comment>
<feature type="transmembrane region" description="Helical" evidence="1">
    <location>
        <begin position="221"/>
        <end position="241"/>
    </location>
</feature>
<accession>A0A4Z1E3Y8</accession>
<dbReference type="RefSeq" id="WP_135850059.1">
    <property type="nucleotide sequence ID" value="NZ_RHPJ01000003.1"/>
</dbReference>
<evidence type="ECO:0000313" key="3">
    <source>
        <dbReference type="Proteomes" id="UP000297318"/>
    </source>
</evidence>
<sequence>MTAFTQALRAEVAKVTTTRMWWVIAIVMVGYVVLMAGGLGAALGFAAGQDGGGLPPGVDLSSTIYSFATGIGYVFPVIVGALAVTGEFRHQTVTPTFLAVPRRGLALGAKFVVQCGLGALYGVLAFAASIGAGALALGLAGLETGLGTSAVWMLVARGVVAMALWSAIGVGLGALVRNQVAAIVIVLAFTQFLEPILRLVALLTPVTQAIGQFLPGAASDGLVGASFLAVGGMGGGGIAILDWWQGGLVLLAYAVLTTVGGYLTTWRKDVT</sequence>
<feature type="transmembrane region" description="Helical" evidence="1">
    <location>
        <begin position="180"/>
        <end position="201"/>
    </location>
</feature>